<sequence>MSSQSSTALPSVGKTLGALYVGVTIATVLYGVTNLQSVIYYRRYPNDWWVYCYSVLAQLCNINFIEGLLLQEPEVAFDSECCMPSDYGSLDRIFTRLLSASLCCDMKATDVGYDMCIPFKNYYMVPISKTQKESSTLKDVHLVASKQAGPTLE</sequence>
<evidence type="ECO:0000256" key="1">
    <source>
        <dbReference type="SAM" id="Phobius"/>
    </source>
</evidence>
<keyword evidence="1" id="KW-0472">Membrane</keyword>
<proteinExistence type="predicted"/>
<protein>
    <submittedName>
        <fullName evidence="2">Uncharacterized protein</fullName>
    </submittedName>
</protein>
<dbReference type="OrthoDB" id="3270417at2759"/>
<dbReference type="EMBL" id="KZ293694">
    <property type="protein sequence ID" value="PBK85034.1"/>
    <property type="molecule type" value="Genomic_DNA"/>
</dbReference>
<organism evidence="2 3">
    <name type="scientific">Armillaria gallica</name>
    <name type="common">Bulbous honey fungus</name>
    <name type="synonym">Armillaria bulbosa</name>
    <dbReference type="NCBI Taxonomy" id="47427"/>
    <lineage>
        <taxon>Eukaryota</taxon>
        <taxon>Fungi</taxon>
        <taxon>Dikarya</taxon>
        <taxon>Basidiomycota</taxon>
        <taxon>Agaricomycotina</taxon>
        <taxon>Agaricomycetes</taxon>
        <taxon>Agaricomycetidae</taxon>
        <taxon>Agaricales</taxon>
        <taxon>Marasmiineae</taxon>
        <taxon>Physalacriaceae</taxon>
        <taxon>Armillaria</taxon>
    </lineage>
</organism>
<feature type="transmembrane region" description="Helical" evidence="1">
    <location>
        <begin position="12"/>
        <end position="33"/>
    </location>
</feature>
<evidence type="ECO:0000313" key="2">
    <source>
        <dbReference type="EMBL" id="PBK85034.1"/>
    </source>
</evidence>
<keyword evidence="1" id="KW-0812">Transmembrane</keyword>
<dbReference type="Proteomes" id="UP000217790">
    <property type="component" value="Unassembled WGS sequence"/>
</dbReference>
<accession>A0A2H3CUA6</accession>
<keyword evidence="3" id="KW-1185">Reference proteome</keyword>
<dbReference type="InParanoid" id="A0A2H3CUA6"/>
<name>A0A2H3CUA6_ARMGA</name>
<dbReference type="AlphaFoldDB" id="A0A2H3CUA6"/>
<gene>
    <name evidence="2" type="ORF">ARMGADRAFT_1036738</name>
</gene>
<reference evidence="3" key="1">
    <citation type="journal article" date="2017" name="Nat. Ecol. Evol.">
        <title>Genome expansion and lineage-specific genetic innovations in the forest pathogenic fungi Armillaria.</title>
        <authorList>
            <person name="Sipos G."/>
            <person name="Prasanna A.N."/>
            <person name="Walter M.C."/>
            <person name="O'Connor E."/>
            <person name="Balint B."/>
            <person name="Krizsan K."/>
            <person name="Kiss B."/>
            <person name="Hess J."/>
            <person name="Varga T."/>
            <person name="Slot J."/>
            <person name="Riley R."/>
            <person name="Boka B."/>
            <person name="Rigling D."/>
            <person name="Barry K."/>
            <person name="Lee J."/>
            <person name="Mihaltcheva S."/>
            <person name="LaButti K."/>
            <person name="Lipzen A."/>
            <person name="Waldron R."/>
            <person name="Moloney N.M."/>
            <person name="Sperisen C."/>
            <person name="Kredics L."/>
            <person name="Vagvoelgyi C."/>
            <person name="Patrignani A."/>
            <person name="Fitzpatrick D."/>
            <person name="Nagy I."/>
            <person name="Doyle S."/>
            <person name="Anderson J.B."/>
            <person name="Grigoriev I.V."/>
            <person name="Gueldener U."/>
            <person name="Muensterkoetter M."/>
            <person name="Nagy L.G."/>
        </authorList>
    </citation>
    <scope>NUCLEOTIDE SEQUENCE [LARGE SCALE GENOMIC DNA]</scope>
    <source>
        <strain evidence="3">Ar21-2</strain>
    </source>
</reference>
<keyword evidence="1" id="KW-1133">Transmembrane helix</keyword>
<evidence type="ECO:0000313" key="3">
    <source>
        <dbReference type="Proteomes" id="UP000217790"/>
    </source>
</evidence>